<feature type="transmembrane region" description="Helical" evidence="9">
    <location>
        <begin position="101"/>
        <end position="122"/>
    </location>
</feature>
<feature type="transmembrane region" description="Helical" evidence="9">
    <location>
        <begin position="219"/>
        <end position="238"/>
    </location>
</feature>
<feature type="transmembrane region" description="Helical" evidence="9">
    <location>
        <begin position="275"/>
        <end position="295"/>
    </location>
</feature>
<protein>
    <recommendedName>
        <fullName evidence="8">Autoinducer 2 import system permease protein LsrD</fullName>
    </recommendedName>
</protein>
<keyword evidence="7 9" id="KW-0472">Membrane</keyword>
<gene>
    <name evidence="10" type="ORF">CSTERTH_02200</name>
</gene>
<feature type="transmembrane region" description="Helical" evidence="9">
    <location>
        <begin position="161"/>
        <end position="190"/>
    </location>
</feature>
<evidence type="ECO:0000313" key="10">
    <source>
        <dbReference type="EMBL" id="ANW97931.1"/>
    </source>
</evidence>
<sequence>MHAQTVFSKKTLNTRKIFFQWEWMLVLIFILINIINSLISPYYLNAGNLLNATMTFMDKAFILLPMTFVIILGAIDISVGSIVALSAVIMAVLYNTGVPMPVAMAVCIAVGTLCGFINGILIVKFKELSAMIVTLSTMIIYRGIAYIILEDRAAGKFPAWYTFLGWGYVAGIPFSLIVFAGLAVIFGLVLHKTTFGRRVYAIGNNAVASRYSGIEVDKIKLIIFTVTGTMSAVAALFLSSRMGSVRPNVATGYEMEVIAAVVLGGVSSQGGKGRMIGAVLALFVIGFLRYGLGLINISSQVLLIIIGLLLVFAVLIPNVRSKLKIKVRR</sequence>
<dbReference type="GO" id="GO:0005886">
    <property type="term" value="C:plasma membrane"/>
    <property type="evidence" value="ECO:0007669"/>
    <property type="project" value="UniProtKB-SubCell"/>
</dbReference>
<dbReference type="PANTHER" id="PTHR32196:SF71">
    <property type="entry name" value="AUTOINDUCER 2 IMPORT SYSTEM PERMEASE PROTEIN LSRD"/>
    <property type="match status" value="1"/>
</dbReference>
<dbReference type="OrthoDB" id="9813906at2"/>
<evidence type="ECO:0000256" key="7">
    <source>
        <dbReference type="ARBA" id="ARBA00023136"/>
    </source>
</evidence>
<evidence type="ECO:0000256" key="6">
    <source>
        <dbReference type="ARBA" id="ARBA00022989"/>
    </source>
</evidence>
<evidence type="ECO:0000256" key="8">
    <source>
        <dbReference type="ARBA" id="ARBA00039381"/>
    </source>
</evidence>
<dbReference type="AlphaFoldDB" id="A0A1B1YAY2"/>
<evidence type="ECO:0000256" key="4">
    <source>
        <dbReference type="ARBA" id="ARBA00022519"/>
    </source>
</evidence>
<keyword evidence="4" id="KW-0997">Cell inner membrane</keyword>
<feature type="transmembrane region" description="Helical" evidence="9">
    <location>
        <begin position="21"/>
        <end position="44"/>
    </location>
</feature>
<dbReference type="Proteomes" id="UP000092971">
    <property type="component" value="Chromosome"/>
</dbReference>
<keyword evidence="3" id="KW-1003">Cell membrane</keyword>
<dbReference type="RefSeq" id="WP_015358196.1">
    <property type="nucleotide sequence ID" value="NZ_CP014672.1"/>
</dbReference>
<evidence type="ECO:0000256" key="1">
    <source>
        <dbReference type="ARBA" id="ARBA00004651"/>
    </source>
</evidence>
<evidence type="ECO:0000256" key="9">
    <source>
        <dbReference type="SAM" id="Phobius"/>
    </source>
</evidence>
<dbReference type="CDD" id="cd06579">
    <property type="entry name" value="TM_PBP1_transp_AraH_like"/>
    <property type="match status" value="1"/>
</dbReference>
<evidence type="ECO:0000313" key="11">
    <source>
        <dbReference type="Proteomes" id="UP000092971"/>
    </source>
</evidence>
<name>A0A1B1YAY2_THEST</name>
<comment type="subcellular location">
    <subcellularLocation>
        <location evidence="1">Cell membrane</location>
        <topology evidence="1">Multi-pass membrane protein</topology>
    </subcellularLocation>
</comment>
<evidence type="ECO:0000256" key="3">
    <source>
        <dbReference type="ARBA" id="ARBA00022475"/>
    </source>
</evidence>
<dbReference type="EMBL" id="CP014672">
    <property type="protein sequence ID" value="ANW97931.1"/>
    <property type="molecule type" value="Genomic_DNA"/>
</dbReference>
<evidence type="ECO:0000256" key="5">
    <source>
        <dbReference type="ARBA" id="ARBA00022692"/>
    </source>
</evidence>
<feature type="transmembrane region" description="Helical" evidence="9">
    <location>
        <begin position="128"/>
        <end position="149"/>
    </location>
</feature>
<dbReference type="PANTHER" id="PTHR32196">
    <property type="entry name" value="ABC TRANSPORTER PERMEASE PROTEIN YPHD-RELATED-RELATED"/>
    <property type="match status" value="1"/>
</dbReference>
<feature type="transmembrane region" description="Helical" evidence="9">
    <location>
        <begin position="301"/>
        <end position="319"/>
    </location>
</feature>
<dbReference type="InterPro" id="IPR001851">
    <property type="entry name" value="ABC_transp_permease"/>
</dbReference>
<organism evidence="10 11">
    <name type="scientific">Thermoclostridium stercorarium subsp. thermolacticum DSM 2910</name>
    <dbReference type="NCBI Taxonomy" id="1121336"/>
    <lineage>
        <taxon>Bacteria</taxon>
        <taxon>Bacillati</taxon>
        <taxon>Bacillota</taxon>
        <taxon>Clostridia</taxon>
        <taxon>Eubacteriales</taxon>
        <taxon>Oscillospiraceae</taxon>
        <taxon>Thermoclostridium</taxon>
    </lineage>
</organism>
<reference evidence="10 11" key="1">
    <citation type="submission" date="2016-02" db="EMBL/GenBank/DDBJ databases">
        <title>Comparison of Clostridium stercorarium subspecies using comparative genomics and transcriptomics.</title>
        <authorList>
            <person name="Schellenberg J."/>
            <person name="Thallinger G."/>
            <person name="Levin D.B."/>
            <person name="Zhang X."/>
            <person name="Alvare G."/>
            <person name="Fristensky B."/>
            <person name="Sparling R."/>
        </authorList>
    </citation>
    <scope>NUCLEOTIDE SEQUENCE [LARGE SCALE GENOMIC DNA]</scope>
    <source>
        <strain evidence="10 11">DSM 2910</strain>
    </source>
</reference>
<evidence type="ECO:0000256" key="2">
    <source>
        <dbReference type="ARBA" id="ARBA00022448"/>
    </source>
</evidence>
<keyword evidence="6 9" id="KW-1133">Transmembrane helix</keyword>
<keyword evidence="2" id="KW-0813">Transport</keyword>
<feature type="transmembrane region" description="Helical" evidence="9">
    <location>
        <begin position="64"/>
        <end position="94"/>
    </location>
</feature>
<proteinExistence type="predicted"/>
<accession>A0A1B1YAY2</accession>
<keyword evidence="5 9" id="KW-0812">Transmembrane</keyword>
<dbReference type="Pfam" id="PF02653">
    <property type="entry name" value="BPD_transp_2"/>
    <property type="match status" value="1"/>
</dbReference>
<dbReference type="GO" id="GO:0022857">
    <property type="term" value="F:transmembrane transporter activity"/>
    <property type="evidence" value="ECO:0007669"/>
    <property type="project" value="InterPro"/>
</dbReference>